<organism evidence="1">
    <name type="scientific">Octopus bimaculoides</name>
    <name type="common">California two-spotted octopus</name>
    <dbReference type="NCBI Taxonomy" id="37653"/>
    <lineage>
        <taxon>Eukaryota</taxon>
        <taxon>Metazoa</taxon>
        <taxon>Spiralia</taxon>
        <taxon>Lophotrochozoa</taxon>
        <taxon>Mollusca</taxon>
        <taxon>Cephalopoda</taxon>
        <taxon>Coleoidea</taxon>
        <taxon>Octopodiformes</taxon>
        <taxon>Octopoda</taxon>
        <taxon>Incirrata</taxon>
        <taxon>Octopodidae</taxon>
        <taxon>Octopus</taxon>
    </lineage>
</organism>
<dbReference type="AlphaFoldDB" id="A0A0L8HZW3"/>
<sequence length="111" mass="13027">MFPAIREPKCFVCDRRPQPGSIFLYPFPLYQTPNALNASSVLFLLNIFRFVYFYGNSTSCIIESTEFWLWMGFQVLLIDICKENAPVRHCVMYRLLINHFVLEVVSCIYIS</sequence>
<proteinExistence type="predicted"/>
<protein>
    <submittedName>
        <fullName evidence="1">Uncharacterized protein</fullName>
    </submittedName>
</protein>
<dbReference type="EMBL" id="KQ416885">
    <property type="protein sequence ID" value="KOF94706.1"/>
    <property type="molecule type" value="Genomic_DNA"/>
</dbReference>
<gene>
    <name evidence="1" type="ORF">OCBIM_22000806mg</name>
</gene>
<name>A0A0L8HZW3_OCTBM</name>
<evidence type="ECO:0000313" key="1">
    <source>
        <dbReference type="EMBL" id="KOF94706.1"/>
    </source>
</evidence>
<accession>A0A0L8HZW3</accession>
<reference evidence="1" key="1">
    <citation type="submission" date="2015-07" db="EMBL/GenBank/DDBJ databases">
        <title>MeaNS - Measles Nucleotide Surveillance Program.</title>
        <authorList>
            <person name="Tran T."/>
            <person name="Druce J."/>
        </authorList>
    </citation>
    <scope>NUCLEOTIDE SEQUENCE</scope>
    <source>
        <strain evidence="1">UCB-OBI-ISO-001</strain>
        <tissue evidence="1">Gonad</tissue>
    </source>
</reference>